<dbReference type="EMBL" id="JBANRG010000065">
    <property type="protein sequence ID" value="KAK7441034.1"/>
    <property type="molecule type" value="Genomic_DNA"/>
</dbReference>
<comment type="caution">
    <text evidence="2">The sequence shown here is derived from an EMBL/GenBank/DDBJ whole genome shotgun (WGS) entry which is preliminary data.</text>
</comment>
<accession>A0ABR1IWH7</accession>
<feature type="compositionally biased region" description="Acidic residues" evidence="1">
    <location>
        <begin position="354"/>
        <end position="373"/>
    </location>
</feature>
<dbReference type="Proteomes" id="UP001498398">
    <property type="component" value="Unassembled WGS sequence"/>
</dbReference>
<keyword evidence="3" id="KW-1185">Reference proteome</keyword>
<name>A0ABR1IWH7_9AGAR</name>
<sequence length="391" mass="43836">MPYSNFIELNVDGGSLPFRYNIATPTNPDAKTINRELPTVLFLHPVFIGQEAFIMQFNDPQLRRFNLVTLDLRGHGRTGGNVSEAYDQKMAAEYHIFALSMGTIIGLELAVNHPERVLSLFFVSPICLKEKTVVAEGRTALHDEWERGFTDGDPETTEVSADSGQGTAAQGGMELAFVDTTNNLVQAYIHHCLPQCLANWNAENLSTYKTVTLDFLVNRKPQTQEALSAIRGIPVKLIHCQNDVAYEVKDTEDFKNQLEDAGVGVTMEETEGSHFGSLEHAHLINPIFFRFLVDVELDRRFPAPAVVTSAWDIDLIKAGWEKDVGELFVDDEDDGNDNSNLLSGFRMRQREDSEGSEDEEDDEEDIEELDEAEDAKSTISDYDLKIDVWNP</sequence>
<gene>
    <name evidence="2" type="ORF">VKT23_016816</name>
</gene>
<evidence type="ECO:0000256" key="1">
    <source>
        <dbReference type="SAM" id="MobiDB-lite"/>
    </source>
</evidence>
<evidence type="ECO:0000313" key="2">
    <source>
        <dbReference type="EMBL" id="KAK7441034.1"/>
    </source>
</evidence>
<reference evidence="2 3" key="1">
    <citation type="submission" date="2024-01" db="EMBL/GenBank/DDBJ databases">
        <title>A draft genome for the cacao thread blight pathogen Marasmiellus scandens.</title>
        <authorList>
            <person name="Baruah I.K."/>
            <person name="Leung J."/>
            <person name="Bukari Y."/>
            <person name="Amoako-Attah I."/>
            <person name="Meinhardt L.W."/>
            <person name="Bailey B.A."/>
            <person name="Cohen S.P."/>
        </authorList>
    </citation>
    <scope>NUCLEOTIDE SEQUENCE [LARGE SCALE GENOMIC DNA]</scope>
    <source>
        <strain evidence="2 3">GH-19</strain>
    </source>
</reference>
<dbReference type="PANTHER" id="PTHR43798:SF33">
    <property type="entry name" value="HYDROLASE, PUTATIVE (AFU_ORTHOLOGUE AFUA_2G14860)-RELATED"/>
    <property type="match status" value="1"/>
</dbReference>
<dbReference type="Gene3D" id="3.40.50.1820">
    <property type="entry name" value="alpha/beta hydrolase"/>
    <property type="match status" value="1"/>
</dbReference>
<organism evidence="2 3">
    <name type="scientific">Marasmiellus scandens</name>
    <dbReference type="NCBI Taxonomy" id="2682957"/>
    <lineage>
        <taxon>Eukaryota</taxon>
        <taxon>Fungi</taxon>
        <taxon>Dikarya</taxon>
        <taxon>Basidiomycota</taxon>
        <taxon>Agaricomycotina</taxon>
        <taxon>Agaricomycetes</taxon>
        <taxon>Agaricomycetidae</taxon>
        <taxon>Agaricales</taxon>
        <taxon>Marasmiineae</taxon>
        <taxon>Omphalotaceae</taxon>
        <taxon>Marasmiellus</taxon>
    </lineage>
</organism>
<protein>
    <recommendedName>
        <fullName evidence="4">AB hydrolase-1 domain-containing protein</fullName>
    </recommendedName>
</protein>
<evidence type="ECO:0008006" key="4">
    <source>
        <dbReference type="Google" id="ProtNLM"/>
    </source>
</evidence>
<dbReference type="InterPro" id="IPR050266">
    <property type="entry name" value="AB_hydrolase_sf"/>
</dbReference>
<feature type="region of interest" description="Disordered" evidence="1">
    <location>
        <begin position="331"/>
        <end position="376"/>
    </location>
</feature>
<evidence type="ECO:0000313" key="3">
    <source>
        <dbReference type="Proteomes" id="UP001498398"/>
    </source>
</evidence>
<proteinExistence type="predicted"/>
<dbReference type="SUPFAM" id="SSF53474">
    <property type="entry name" value="alpha/beta-Hydrolases"/>
    <property type="match status" value="1"/>
</dbReference>
<dbReference type="PANTHER" id="PTHR43798">
    <property type="entry name" value="MONOACYLGLYCEROL LIPASE"/>
    <property type="match status" value="1"/>
</dbReference>
<dbReference type="InterPro" id="IPR029058">
    <property type="entry name" value="AB_hydrolase_fold"/>
</dbReference>